<protein>
    <submittedName>
        <fullName evidence="3">Uncharacterized protein</fullName>
    </submittedName>
</protein>
<keyword evidence="4" id="KW-1185">Reference proteome</keyword>
<evidence type="ECO:0000313" key="4">
    <source>
        <dbReference type="Proteomes" id="UP001437256"/>
    </source>
</evidence>
<evidence type="ECO:0000256" key="2">
    <source>
        <dbReference type="SAM" id="Phobius"/>
    </source>
</evidence>
<keyword evidence="2" id="KW-1133">Transmembrane helix</keyword>
<evidence type="ECO:0000313" key="3">
    <source>
        <dbReference type="EMBL" id="KAL0065610.1"/>
    </source>
</evidence>
<evidence type="ECO:0000256" key="1">
    <source>
        <dbReference type="SAM" id="MobiDB-lite"/>
    </source>
</evidence>
<dbReference type="EMBL" id="JBBXMP010000045">
    <property type="protein sequence ID" value="KAL0065610.1"/>
    <property type="molecule type" value="Genomic_DNA"/>
</dbReference>
<reference evidence="3 4" key="1">
    <citation type="submission" date="2024-05" db="EMBL/GenBank/DDBJ databases">
        <title>A draft genome resource for the thread blight pathogen Marasmius tenuissimus strain MS-2.</title>
        <authorList>
            <person name="Yulfo-Soto G.E."/>
            <person name="Baruah I.K."/>
            <person name="Amoako-Attah I."/>
            <person name="Bukari Y."/>
            <person name="Meinhardt L.W."/>
            <person name="Bailey B.A."/>
            <person name="Cohen S.P."/>
        </authorList>
    </citation>
    <scope>NUCLEOTIDE SEQUENCE [LARGE SCALE GENOMIC DNA]</scope>
    <source>
        <strain evidence="3 4">MS-2</strain>
    </source>
</reference>
<gene>
    <name evidence="3" type="ORF">AAF712_007388</name>
</gene>
<sequence length="128" mass="14001">MNYASVVFVGFGVISAVWYMIGGRHHYRGPPEPREFVEGSKREKLGSGIEAFPATCAELPVDEEGISLNLINLFLALTFATDKSSERPEALPEQSDPSASKGIKGPANYNKRCGVINENYLPCTHIID</sequence>
<organism evidence="3 4">
    <name type="scientific">Marasmius tenuissimus</name>
    <dbReference type="NCBI Taxonomy" id="585030"/>
    <lineage>
        <taxon>Eukaryota</taxon>
        <taxon>Fungi</taxon>
        <taxon>Dikarya</taxon>
        <taxon>Basidiomycota</taxon>
        <taxon>Agaricomycotina</taxon>
        <taxon>Agaricomycetes</taxon>
        <taxon>Agaricomycetidae</taxon>
        <taxon>Agaricales</taxon>
        <taxon>Marasmiineae</taxon>
        <taxon>Marasmiaceae</taxon>
        <taxon>Marasmius</taxon>
    </lineage>
</organism>
<proteinExistence type="predicted"/>
<comment type="caution">
    <text evidence="3">The sequence shown here is derived from an EMBL/GenBank/DDBJ whole genome shotgun (WGS) entry which is preliminary data.</text>
</comment>
<feature type="region of interest" description="Disordered" evidence="1">
    <location>
        <begin position="85"/>
        <end position="104"/>
    </location>
</feature>
<keyword evidence="2" id="KW-0472">Membrane</keyword>
<name>A0ABR2ZV94_9AGAR</name>
<keyword evidence="2" id="KW-0812">Transmembrane</keyword>
<accession>A0ABR2ZV94</accession>
<dbReference type="Proteomes" id="UP001437256">
    <property type="component" value="Unassembled WGS sequence"/>
</dbReference>
<feature type="transmembrane region" description="Helical" evidence="2">
    <location>
        <begin position="6"/>
        <end position="22"/>
    </location>
</feature>